<accession>A0A3F2RER5</accession>
<protein>
    <submittedName>
        <fullName evidence="2">Uncharacterized protein</fullName>
    </submittedName>
</protein>
<evidence type="ECO:0000313" key="3">
    <source>
        <dbReference type="Proteomes" id="UP000277300"/>
    </source>
</evidence>
<dbReference type="Proteomes" id="UP000284657">
    <property type="component" value="Unassembled WGS sequence"/>
</dbReference>
<dbReference type="PANTHER" id="PTHR47703">
    <property type="entry name" value="D-AMINOACID AMINOTRANSFERASE-LIKE PLP-DEPENDENT ENZYMES SUPERFAMILY PROTEIN"/>
    <property type="match status" value="1"/>
</dbReference>
<sequence length="152" mass="16662">MASPAWMAEVHGAVDAESETVQATRARPCPEYSTAKTFLQSQPPGVYTLKEGTLFTAGEGVLEGSTRELVLRACKDLSIPVVLEAPKLSERESWQAAFVTSAVRVVIDVTRVLCGEDTGDSKLFHETPIPSATTGFTKRIREQIFAQRMYLQ</sequence>
<name>A0A3F2RER5_9STRA</name>
<dbReference type="OrthoDB" id="59470at2759"/>
<dbReference type="InterPro" id="IPR036038">
    <property type="entry name" value="Aminotransferase-like"/>
</dbReference>
<organism evidence="2 3">
    <name type="scientific">Phytophthora kernoviae</name>
    <dbReference type="NCBI Taxonomy" id="325452"/>
    <lineage>
        <taxon>Eukaryota</taxon>
        <taxon>Sar</taxon>
        <taxon>Stramenopiles</taxon>
        <taxon>Oomycota</taxon>
        <taxon>Peronosporomycetes</taxon>
        <taxon>Peronosporales</taxon>
        <taxon>Peronosporaceae</taxon>
        <taxon>Phytophthora</taxon>
    </lineage>
</organism>
<proteinExistence type="predicted"/>
<dbReference type="Gene3D" id="3.20.10.10">
    <property type="entry name" value="D-amino Acid Aminotransferase, subunit A, domain 2"/>
    <property type="match status" value="1"/>
</dbReference>
<dbReference type="GO" id="GO:0003824">
    <property type="term" value="F:catalytic activity"/>
    <property type="evidence" value="ECO:0007669"/>
    <property type="project" value="InterPro"/>
</dbReference>
<comment type="caution">
    <text evidence="2">The sequence shown here is derived from an EMBL/GenBank/DDBJ whole genome shotgun (WGS) entry which is preliminary data.</text>
</comment>
<dbReference type="PANTHER" id="PTHR47703:SF2">
    <property type="entry name" value="D-AMINOACID AMINOTRANSFERASE-LIKE PLP-DEPENDENT ENZYMES SUPERFAMILY PROTEIN"/>
    <property type="match status" value="1"/>
</dbReference>
<dbReference type="AlphaFoldDB" id="A0A3F2RER5"/>
<dbReference type="InterPro" id="IPR043132">
    <property type="entry name" value="BCAT-like_C"/>
</dbReference>
<gene>
    <name evidence="1" type="ORF">BBJ29_007079</name>
    <name evidence="2" type="ORF">BBP00_00008712</name>
</gene>
<evidence type="ECO:0000313" key="1">
    <source>
        <dbReference type="EMBL" id="RLN45930.1"/>
    </source>
</evidence>
<dbReference type="EMBL" id="MBAD02002619">
    <property type="protein sequence ID" value="RLN45930.1"/>
    <property type="molecule type" value="Genomic_DNA"/>
</dbReference>
<dbReference type="SUPFAM" id="SSF56752">
    <property type="entry name" value="D-aminoacid aminotransferase-like PLP-dependent enzymes"/>
    <property type="match status" value="1"/>
</dbReference>
<dbReference type="EMBL" id="MBDO02000472">
    <property type="protein sequence ID" value="RLN54954.1"/>
    <property type="molecule type" value="Genomic_DNA"/>
</dbReference>
<evidence type="ECO:0000313" key="2">
    <source>
        <dbReference type="EMBL" id="RLN54954.1"/>
    </source>
</evidence>
<reference evidence="3 4" key="1">
    <citation type="submission" date="2018-07" db="EMBL/GenBank/DDBJ databases">
        <title>Genome sequencing of oomycete isolates from Chile give support for New Zealand origin for Phytophthora kernoviae and make available the first Nothophytophthora sp. genome.</title>
        <authorList>
            <person name="Studholme D.J."/>
            <person name="Sanfuentes E."/>
            <person name="Panda P."/>
            <person name="Hill R."/>
            <person name="Sambles C."/>
            <person name="Grant M."/>
            <person name="Williams N.M."/>
            <person name="Mcdougal R.L."/>
        </authorList>
    </citation>
    <scope>NUCLEOTIDE SEQUENCE [LARGE SCALE GENOMIC DNA]</scope>
    <source>
        <strain evidence="2">Chile6</strain>
        <strain evidence="1">Chile7</strain>
    </source>
</reference>
<dbReference type="Proteomes" id="UP000277300">
    <property type="component" value="Unassembled WGS sequence"/>
</dbReference>
<evidence type="ECO:0000313" key="4">
    <source>
        <dbReference type="Proteomes" id="UP000284657"/>
    </source>
</evidence>